<keyword evidence="1" id="KW-0812">Transmembrane</keyword>
<feature type="transmembrane region" description="Helical" evidence="1">
    <location>
        <begin position="527"/>
        <end position="552"/>
    </location>
</feature>
<evidence type="ECO:0000256" key="1">
    <source>
        <dbReference type="SAM" id="Phobius"/>
    </source>
</evidence>
<dbReference type="Proteomes" id="UP001642484">
    <property type="component" value="Unassembled WGS sequence"/>
</dbReference>
<gene>
    <name evidence="2" type="ORF">CCMP2556_LOCUS46358</name>
</gene>
<organism evidence="2 3">
    <name type="scientific">Durusdinium trenchii</name>
    <dbReference type="NCBI Taxonomy" id="1381693"/>
    <lineage>
        <taxon>Eukaryota</taxon>
        <taxon>Sar</taxon>
        <taxon>Alveolata</taxon>
        <taxon>Dinophyceae</taxon>
        <taxon>Suessiales</taxon>
        <taxon>Symbiodiniaceae</taxon>
        <taxon>Durusdinium</taxon>
    </lineage>
</organism>
<feature type="transmembrane region" description="Helical" evidence="1">
    <location>
        <begin position="442"/>
        <end position="462"/>
    </location>
</feature>
<dbReference type="EMBL" id="CAXAMN010025772">
    <property type="protein sequence ID" value="CAK9097735.1"/>
    <property type="molecule type" value="Genomic_DNA"/>
</dbReference>
<evidence type="ECO:0008006" key="4">
    <source>
        <dbReference type="Google" id="ProtNLM"/>
    </source>
</evidence>
<feature type="transmembrane region" description="Helical" evidence="1">
    <location>
        <begin position="641"/>
        <end position="668"/>
    </location>
</feature>
<protein>
    <recommendedName>
        <fullName evidence="4">Ion transport domain-containing protein</fullName>
    </recommendedName>
</protein>
<proteinExistence type="predicted"/>
<keyword evidence="1" id="KW-1133">Transmembrane helix</keyword>
<name>A0ABP0RDT5_9DINO</name>
<comment type="caution">
    <text evidence="2">The sequence shown here is derived from an EMBL/GenBank/DDBJ whole genome shotgun (WGS) entry which is preliminary data.</text>
</comment>
<reference evidence="2 3" key="1">
    <citation type="submission" date="2024-02" db="EMBL/GenBank/DDBJ databases">
        <authorList>
            <person name="Chen Y."/>
            <person name="Shah S."/>
            <person name="Dougan E. K."/>
            <person name="Thang M."/>
            <person name="Chan C."/>
        </authorList>
    </citation>
    <scope>NUCLEOTIDE SEQUENCE [LARGE SCALE GENOMIC DNA]</scope>
</reference>
<keyword evidence="1" id="KW-0472">Membrane</keyword>
<evidence type="ECO:0000313" key="2">
    <source>
        <dbReference type="EMBL" id="CAK9097735.1"/>
    </source>
</evidence>
<keyword evidence="3" id="KW-1185">Reference proteome</keyword>
<evidence type="ECO:0000313" key="3">
    <source>
        <dbReference type="Proteomes" id="UP001642484"/>
    </source>
</evidence>
<accession>A0ABP0RDT5</accession>
<sequence length="823" mass="92292">MGFSEAYFHQECGWKMFESQEGRVKWKKVKKKRRIRPQAATALASLNQSQTSLGGEITVELETPAEKLRGASTVQLEEIVQDLEVNGTQEDQNEYLQLCAKALSNPEDRQKAVEAVKELLRAGANPEAEMEDEDDTAMDFLAKDVDVITECIVSGVCQETLLPCLLLGEGEKFTKGVEDLMQDAELFDEEANRKSKTQLGCRSSGLLGEDGGTKETTWLEARLREKLRPILAPRVCAPPVEEKCFAVSKFYVSLEKQNLLRAPPVQAKLQVLPISGDVACNRRVLEAVAQTANEETLASDTVESIVEAAWLQHRASTLLEILLSVTNALLLCVVSYECHNFTGSRWALWAAAASTAKEAIQILPVMWRELSLNLLPDIIYVGAGVLALVPRMGAQALEELPCGPSMALLCSLSWLRLLFAMRGERWLGPRFLPIMFALRDTFAFFLVALLCLTASAHAYYVLNARGTDPFPVYSSITQTLRLGMFGDFDLFEFQGQDTTFHRSGSVSGSVWEPVDPTPQELGLEQYVYIQVVFYLTGIGITILLMNLLIGVLGQNYELYQDQAPQLFTRARAAMLLKHQDRPWFILAGWLQPWRSCDESSRPECWIRVLVSPLHLALGESGKFLVAQNFQLFFKANLFYKLLILLFAPIFLIGGFSLSLFVLCASLFFRPEGLQYLNRVAFLGCFGNEREPPCATGAPGPAPATAPGFSGRLRRWWRTARCWHRVRRALQPKDPAGVLHRGSECLIWVLVRPSPPSYELRSMRTDLKLCIQDLATDSKKDVRKLKRDVQNVKSHLQKMDHKLDSLMKMMEIQRQSSKDDLSPA</sequence>